<name>A0A918WZ76_9ACTN</name>
<dbReference type="InterPro" id="IPR036188">
    <property type="entry name" value="FAD/NAD-bd_sf"/>
</dbReference>
<reference evidence="1" key="2">
    <citation type="submission" date="2020-09" db="EMBL/GenBank/DDBJ databases">
        <authorList>
            <person name="Sun Q."/>
            <person name="Ohkuma M."/>
        </authorList>
    </citation>
    <scope>NUCLEOTIDE SEQUENCE</scope>
    <source>
        <strain evidence="1">JCM 4637</strain>
    </source>
</reference>
<dbReference type="PRINTS" id="PR00411">
    <property type="entry name" value="PNDRDTASEI"/>
</dbReference>
<dbReference type="Gene3D" id="3.90.660.50">
    <property type="match status" value="1"/>
</dbReference>
<dbReference type="RefSeq" id="WP_189824539.1">
    <property type="nucleotide sequence ID" value="NZ_BMVC01000007.1"/>
</dbReference>
<dbReference type="Proteomes" id="UP000638353">
    <property type="component" value="Unassembled WGS sequence"/>
</dbReference>
<dbReference type="InterPro" id="IPR050464">
    <property type="entry name" value="Zeta_carotene_desat/Oxidored"/>
</dbReference>
<dbReference type="AlphaFoldDB" id="A0A918WZ76"/>
<evidence type="ECO:0008006" key="3">
    <source>
        <dbReference type="Google" id="ProtNLM"/>
    </source>
</evidence>
<organism evidence="1 2">
    <name type="scientific">Streptomyces finlayi</name>
    <dbReference type="NCBI Taxonomy" id="67296"/>
    <lineage>
        <taxon>Bacteria</taxon>
        <taxon>Bacillati</taxon>
        <taxon>Actinomycetota</taxon>
        <taxon>Actinomycetes</taxon>
        <taxon>Kitasatosporales</taxon>
        <taxon>Streptomycetaceae</taxon>
        <taxon>Streptomyces</taxon>
    </lineage>
</organism>
<reference evidence="1" key="1">
    <citation type="journal article" date="2014" name="Int. J. Syst. Evol. Microbiol.">
        <title>Complete genome sequence of Corynebacterium casei LMG S-19264T (=DSM 44701T), isolated from a smear-ripened cheese.</title>
        <authorList>
            <consortium name="US DOE Joint Genome Institute (JGI-PGF)"/>
            <person name="Walter F."/>
            <person name="Albersmeier A."/>
            <person name="Kalinowski J."/>
            <person name="Ruckert C."/>
        </authorList>
    </citation>
    <scope>NUCLEOTIDE SEQUENCE</scope>
    <source>
        <strain evidence="1">JCM 4637</strain>
    </source>
</reference>
<gene>
    <name evidence="1" type="ORF">GCM10010334_38180</name>
</gene>
<proteinExistence type="predicted"/>
<dbReference type="Pfam" id="PF13450">
    <property type="entry name" value="NAD_binding_8"/>
    <property type="match status" value="1"/>
</dbReference>
<evidence type="ECO:0000313" key="1">
    <source>
        <dbReference type="EMBL" id="GHC97152.1"/>
    </source>
</evidence>
<dbReference type="PANTHER" id="PTHR42923">
    <property type="entry name" value="PROTOPORPHYRINOGEN OXIDASE"/>
    <property type="match status" value="1"/>
</dbReference>
<evidence type="ECO:0000313" key="2">
    <source>
        <dbReference type="Proteomes" id="UP000638353"/>
    </source>
</evidence>
<protein>
    <recommendedName>
        <fullName evidence="3">NAD(P)-binding protein</fullName>
    </recommendedName>
</protein>
<dbReference type="SUPFAM" id="SSF51905">
    <property type="entry name" value="FAD/NAD(P)-binding domain"/>
    <property type="match status" value="1"/>
</dbReference>
<comment type="caution">
    <text evidence="1">The sequence shown here is derived from an EMBL/GenBank/DDBJ whole genome shotgun (WGS) entry which is preliminary data.</text>
</comment>
<dbReference type="EMBL" id="BMVC01000007">
    <property type="protein sequence ID" value="GHC97152.1"/>
    <property type="molecule type" value="Genomic_DNA"/>
</dbReference>
<dbReference type="Gene3D" id="3.50.50.60">
    <property type="entry name" value="FAD/NAD(P)-binding domain"/>
    <property type="match status" value="2"/>
</dbReference>
<accession>A0A918WZ76</accession>
<dbReference type="GO" id="GO:0016491">
    <property type="term" value="F:oxidoreductase activity"/>
    <property type="evidence" value="ECO:0007669"/>
    <property type="project" value="TreeGrafter"/>
</dbReference>
<sequence>MNAINAANGNVTIIGGGIAGLVAAITVAESGAGVDLYEAHGSLGGRGRATPAPYVAHEGAHVFYADLPHWDWLVERDLVGRLGRPPLRDLKLSFVRDGRLRAMPPAGLLRMMLPGRPATAPVDLTFHEWASDRYGEETARAAARAISVVTYDADTGRLSAAFVWELFRRVFAPSVPTVRWVVGGWQAVLDRMEARARELGVRVHLGERVTELPTDRPVIVATELASAQRLLGDPTLTGESGHCVLLDLAVRSDRRDRFIAFDLDGGGFHESYSMQDPTIAPRGESLFQLDMPVRDGEPLASARTRLEALADLTVPGWRNRTTWSRTATAKGRTGALDLPGRTWRDRPPIDRGDGVFLAGDMVAAPGMRGEIAMLSGLEAGKGAVRALRGQQGLRRAG</sequence>